<evidence type="ECO:0000256" key="1">
    <source>
        <dbReference type="ARBA" id="ARBA00004496"/>
    </source>
</evidence>
<dbReference type="Gene3D" id="1.10.150.870">
    <property type="match status" value="1"/>
</dbReference>
<dbReference type="Gene3D" id="3.20.20.140">
    <property type="entry name" value="Metal-dependent hydrolases"/>
    <property type="match status" value="1"/>
</dbReference>
<comment type="function">
    <text evidence="9">DNA polymerase III is a complex, multichain enzyme responsible for most of the replicative synthesis in bacteria. This DNA polymerase also exhibits 3' to 5' exonuclease activity. The alpha chain is the DNA polymerase.</text>
</comment>
<evidence type="ECO:0000313" key="13">
    <source>
        <dbReference type="Proteomes" id="UP000767854"/>
    </source>
</evidence>
<feature type="domain" description="Polymerase/histidinol phosphatase N-terminal" evidence="11">
    <location>
        <begin position="7"/>
        <end position="74"/>
    </location>
</feature>
<comment type="similarity">
    <text evidence="2">Belongs to the DNA polymerase type-C family. DnaE subfamily.</text>
</comment>
<evidence type="ECO:0000256" key="5">
    <source>
        <dbReference type="ARBA" id="ARBA00022679"/>
    </source>
</evidence>
<dbReference type="EC" id="2.7.7.7" evidence="3"/>
<keyword evidence="8" id="KW-0239">DNA-directed DNA polymerase</keyword>
<dbReference type="InterPro" id="IPR011708">
    <property type="entry name" value="DNA_pol3_alpha_NTPase_dom"/>
</dbReference>
<keyword evidence="6 12" id="KW-0548">Nucleotidyltransferase</keyword>
<dbReference type="InterPro" id="IPR016195">
    <property type="entry name" value="Pol/histidinol_Pase-like"/>
</dbReference>
<comment type="caution">
    <text evidence="12">The sequence shown here is derived from an EMBL/GenBank/DDBJ whole genome shotgun (WGS) entry which is preliminary data.</text>
</comment>
<keyword evidence="7" id="KW-0235">DNA replication</keyword>
<evidence type="ECO:0000256" key="9">
    <source>
        <dbReference type="ARBA" id="ARBA00025611"/>
    </source>
</evidence>
<dbReference type="PANTHER" id="PTHR32294:SF0">
    <property type="entry name" value="DNA POLYMERASE III SUBUNIT ALPHA"/>
    <property type="match status" value="1"/>
</dbReference>
<reference evidence="12 13" key="1">
    <citation type="submission" date="2021-01" db="EMBL/GenBank/DDBJ databases">
        <title>Genomic Encyclopedia of Type Strains, Phase IV (KMG-IV): sequencing the most valuable type-strain genomes for metagenomic binning, comparative biology and taxonomic classification.</title>
        <authorList>
            <person name="Goeker M."/>
        </authorList>
    </citation>
    <scope>NUCLEOTIDE SEQUENCE [LARGE SCALE GENOMIC DNA]</scope>
    <source>
        <strain evidence="12 13">DSM 24436</strain>
    </source>
</reference>
<evidence type="ECO:0000256" key="2">
    <source>
        <dbReference type="ARBA" id="ARBA00009496"/>
    </source>
</evidence>
<dbReference type="Pfam" id="PF02811">
    <property type="entry name" value="PHP"/>
    <property type="match status" value="1"/>
</dbReference>
<comment type="subcellular location">
    <subcellularLocation>
        <location evidence="1">Cytoplasm</location>
    </subcellularLocation>
</comment>
<evidence type="ECO:0000256" key="6">
    <source>
        <dbReference type="ARBA" id="ARBA00022695"/>
    </source>
</evidence>
<dbReference type="Pfam" id="PF07733">
    <property type="entry name" value="DNA_pol3_alpha"/>
    <property type="match status" value="1"/>
</dbReference>
<comment type="catalytic activity">
    <reaction evidence="10">
        <text>DNA(n) + a 2'-deoxyribonucleoside 5'-triphosphate = DNA(n+1) + diphosphate</text>
        <dbReference type="Rhea" id="RHEA:22508"/>
        <dbReference type="Rhea" id="RHEA-COMP:17339"/>
        <dbReference type="Rhea" id="RHEA-COMP:17340"/>
        <dbReference type="ChEBI" id="CHEBI:33019"/>
        <dbReference type="ChEBI" id="CHEBI:61560"/>
        <dbReference type="ChEBI" id="CHEBI:173112"/>
        <dbReference type="EC" id="2.7.7.7"/>
    </reaction>
</comment>
<dbReference type="InterPro" id="IPR004365">
    <property type="entry name" value="NA-bd_OB_tRNA"/>
</dbReference>
<dbReference type="Gene3D" id="1.10.10.1600">
    <property type="entry name" value="Bacterial DNA polymerase III alpha subunit, thumb domain"/>
    <property type="match status" value="1"/>
</dbReference>
<dbReference type="CDD" id="cd04485">
    <property type="entry name" value="DnaE_OBF"/>
    <property type="match status" value="1"/>
</dbReference>
<dbReference type="SMART" id="SM00481">
    <property type="entry name" value="POLIIIAc"/>
    <property type="match status" value="1"/>
</dbReference>
<dbReference type="InterPro" id="IPR029460">
    <property type="entry name" value="DNAPol_HHH"/>
</dbReference>
<evidence type="ECO:0000256" key="7">
    <source>
        <dbReference type="ARBA" id="ARBA00022705"/>
    </source>
</evidence>
<dbReference type="InterPro" id="IPR041931">
    <property type="entry name" value="DNA_pol3_alpha_thumb_dom"/>
</dbReference>
<evidence type="ECO:0000256" key="4">
    <source>
        <dbReference type="ARBA" id="ARBA00019114"/>
    </source>
</evidence>
<dbReference type="NCBIfam" id="TIGR00594">
    <property type="entry name" value="polc"/>
    <property type="match status" value="1"/>
</dbReference>
<dbReference type="EMBL" id="JAFBDT010000010">
    <property type="protein sequence ID" value="MBM7561977.1"/>
    <property type="molecule type" value="Genomic_DNA"/>
</dbReference>
<dbReference type="Proteomes" id="UP000767854">
    <property type="component" value="Unassembled WGS sequence"/>
</dbReference>
<evidence type="ECO:0000256" key="8">
    <source>
        <dbReference type="ARBA" id="ARBA00022932"/>
    </source>
</evidence>
<dbReference type="RefSeq" id="WP_204663970.1">
    <property type="nucleotide sequence ID" value="NZ_JAFBDT010000010.1"/>
</dbReference>
<dbReference type="Pfam" id="PF14579">
    <property type="entry name" value="HHH_6"/>
    <property type="match status" value="1"/>
</dbReference>
<dbReference type="CDD" id="cd12113">
    <property type="entry name" value="PHP_PolIIIA_DnaE3"/>
    <property type="match status" value="1"/>
</dbReference>
<keyword evidence="13" id="KW-1185">Reference proteome</keyword>
<dbReference type="PANTHER" id="PTHR32294">
    <property type="entry name" value="DNA POLYMERASE III SUBUNIT ALPHA"/>
    <property type="match status" value="1"/>
</dbReference>
<evidence type="ECO:0000256" key="10">
    <source>
        <dbReference type="ARBA" id="ARBA00049244"/>
    </source>
</evidence>
<dbReference type="SUPFAM" id="SSF89550">
    <property type="entry name" value="PHP domain-like"/>
    <property type="match status" value="1"/>
</dbReference>
<organism evidence="12 13">
    <name type="scientific">Fusibacter tunisiensis</name>
    <dbReference type="NCBI Taxonomy" id="1008308"/>
    <lineage>
        <taxon>Bacteria</taxon>
        <taxon>Bacillati</taxon>
        <taxon>Bacillota</taxon>
        <taxon>Clostridia</taxon>
        <taxon>Eubacteriales</taxon>
        <taxon>Eubacteriales Family XII. Incertae Sedis</taxon>
        <taxon>Fusibacter</taxon>
    </lineage>
</organism>
<dbReference type="GO" id="GO:0003887">
    <property type="term" value="F:DNA-directed DNA polymerase activity"/>
    <property type="evidence" value="ECO:0007669"/>
    <property type="project" value="UniProtKB-EC"/>
</dbReference>
<keyword evidence="5 12" id="KW-0808">Transferase</keyword>
<evidence type="ECO:0000313" key="12">
    <source>
        <dbReference type="EMBL" id="MBM7561977.1"/>
    </source>
</evidence>
<proteinExistence type="inferred from homology"/>
<name>A0ABS2MRN9_9FIRM</name>
<dbReference type="InterPro" id="IPR004013">
    <property type="entry name" value="PHP_dom"/>
</dbReference>
<sequence length="1157" mass="131494">MDKSKFVHLHLHTEYSLLDGFARIDKLFQRVKELNMDTVAITDHGVMFGAVEFYKAAKKHGVKPIIGCEVYVASRSRFDKVPTVDKNSGHLILLAQNKTGYQNLIELVSKGYTEGFYYKPRIDYELLEAHAEGLIGLSACLAGDIPRLILNGDEKGAEQLALRLKACFAPGNFYLELQDHGLREQHLVNQKLIAFSNRLTIPLVATNDVHYLNQEDVETHDILLCIQTGKTLSDRDRIRFPSDAFYLKSPEEMRSIFGSHPEALENTLKIAEKCNFDFDFDAMHLPAYQLNGGETAQEKLITLCTEGLYQKYSVTSMHLERMQYELDTIHAMGYDDYFLIVWDFIKYAKELGIFVGPGRGSCGGSLVAYILDITEVDPLKYDLIFERFLNPERVTMPDIDIDFEDDRRGEVIDYVIQKYGKERVAQIITFGTMAARAAIRDVGRVMDIPYQEVDRLAKEIPMEIGMTLERALHKSPKLNTLLASNVTYQHLMKSAIKLEGIPRHASTHAAGIVISKESIDHYVPLYVQDDNVTTQFNMNLIEELGLLKMDFLGLRTLTVIKNALKLIEETQSVKLDLSCIPYDDAGVYQMIGKGDTLGLFQLESAGFRRFMRDLKPTVFEDIIAGISLYRPGPMDSIPMYIRNKNDHSLIQYKTERLKSILDVTYGCLVYQEQVMRIVRELAGYSYGRSDIVRRAMSKKKMDVMARERQYFVQGLTDESGEILIQGCKRNGIDENTANSIFDEMIDFAKYAFNKSHAAGYAIIAYQTAYLKYHWPTEFMAALMTSIMGNHSKLAAYIQDAKDHQIKVLPPSVNHSMAGFSVENGTIRYGLNAIKNVGRGVIEAIIKGRTGEPFKGFYDFCERVDVSELNKKAVESLIKSGAFDELGHKRSQMLAIFERVVDGMHALNRRGAQGQVSIFNMENAAFTSEDVGNEMPDIPELRQSTYLQFEKEMLGIYLTGHPLEPYKLYLEQTVNANLLEIKESIKEETPIVRDGDRIVVGGLIADLTTKLTKHSQYMAFLTLEDLYEQMEIIVFPKVYDRTRDFLKKEATVLIHGRVTVKEDEDPKLVAEQIVMLDELKLKEKPKKVYVKISGNKQTLLTRLNDVLAQETTTGKPMEVIFYVAETGEKLRYKSKVKVSRKLLEQIQAIVGEKNIKIQ</sequence>
<dbReference type="InterPro" id="IPR004805">
    <property type="entry name" value="DnaE2/DnaE/PolC"/>
</dbReference>
<evidence type="ECO:0000256" key="3">
    <source>
        <dbReference type="ARBA" id="ARBA00012417"/>
    </source>
</evidence>
<dbReference type="NCBIfam" id="NF005298">
    <property type="entry name" value="PRK06826.1"/>
    <property type="match status" value="1"/>
</dbReference>
<accession>A0ABS2MRN9</accession>
<dbReference type="Pfam" id="PF01336">
    <property type="entry name" value="tRNA_anti-codon"/>
    <property type="match status" value="1"/>
</dbReference>
<dbReference type="NCBIfam" id="NF004226">
    <property type="entry name" value="PRK05673.1"/>
    <property type="match status" value="1"/>
</dbReference>
<dbReference type="Pfam" id="PF17657">
    <property type="entry name" value="DNA_pol3_finger"/>
    <property type="match status" value="1"/>
</dbReference>
<dbReference type="InterPro" id="IPR040982">
    <property type="entry name" value="DNA_pol3_finger"/>
</dbReference>
<evidence type="ECO:0000259" key="11">
    <source>
        <dbReference type="SMART" id="SM00481"/>
    </source>
</evidence>
<gene>
    <name evidence="12" type="ORF">JOC49_001520</name>
</gene>
<dbReference type="InterPro" id="IPR003141">
    <property type="entry name" value="Pol/His_phosphatase_N"/>
</dbReference>
<protein>
    <recommendedName>
        <fullName evidence="4">DNA polymerase III subunit alpha</fullName>
        <ecNumber evidence="3">2.7.7.7</ecNumber>
    </recommendedName>
</protein>